<dbReference type="RefSeq" id="WP_007976414.1">
    <property type="nucleotide sequence ID" value="NZ_AEMG01000002.1"/>
</dbReference>
<organism evidence="1 3">
    <name type="scientific">Haladaptatus paucihalophilus DX253</name>
    <dbReference type="NCBI Taxonomy" id="797209"/>
    <lineage>
        <taxon>Archaea</taxon>
        <taxon>Methanobacteriati</taxon>
        <taxon>Methanobacteriota</taxon>
        <taxon>Stenosarchaea group</taxon>
        <taxon>Halobacteria</taxon>
        <taxon>Halobacteriales</taxon>
        <taxon>Haladaptataceae</taxon>
        <taxon>Haladaptatus</taxon>
    </lineage>
</organism>
<dbReference type="AlphaFoldDB" id="E7QN21"/>
<dbReference type="InterPro" id="IPR016031">
    <property type="entry name" value="Trp_RNA-bd_attenuator-like_dom"/>
</dbReference>
<protein>
    <submittedName>
        <fullName evidence="2">TIGR00266 family protein</fullName>
    </submittedName>
</protein>
<keyword evidence="4" id="KW-1185">Reference proteome</keyword>
<gene>
    <name evidence="2" type="ORF">SAMN05444342_4036</name>
    <name evidence="1" type="ORF">ZOD2009_01695</name>
</gene>
<dbReference type="EMBL" id="AEMG01000002">
    <property type="protein sequence ID" value="EFW93816.1"/>
    <property type="molecule type" value="Genomic_DNA"/>
</dbReference>
<evidence type="ECO:0000313" key="1">
    <source>
        <dbReference type="EMBL" id="EFW93816.1"/>
    </source>
</evidence>
<dbReference type="eggNOG" id="arCOG01907">
    <property type="taxonomic scope" value="Archaea"/>
</dbReference>
<dbReference type="Proteomes" id="UP000184203">
    <property type="component" value="Unassembled WGS sequence"/>
</dbReference>
<dbReference type="Pfam" id="PF01987">
    <property type="entry name" value="AIM24"/>
    <property type="match status" value="1"/>
</dbReference>
<evidence type="ECO:0000313" key="3">
    <source>
        <dbReference type="Proteomes" id="UP000003751"/>
    </source>
</evidence>
<dbReference type="PANTHER" id="PTHR43657:SF1">
    <property type="entry name" value="ALTERED INHERITANCE OF MITOCHONDRIA PROTEIN 24, MITOCHONDRIAL"/>
    <property type="match status" value="1"/>
</dbReference>
<reference evidence="4" key="2">
    <citation type="submission" date="2016-11" db="EMBL/GenBank/DDBJ databases">
        <authorList>
            <person name="Varghese N."/>
            <person name="Submissions S."/>
        </authorList>
    </citation>
    <scope>NUCLEOTIDE SEQUENCE [LARGE SCALE GENOMIC DNA]</scope>
    <source>
        <strain evidence="4">DX253</strain>
    </source>
</reference>
<dbReference type="NCBIfam" id="TIGR00266">
    <property type="entry name" value="TIGR00266 family protein"/>
    <property type="match status" value="1"/>
</dbReference>
<reference evidence="2" key="3">
    <citation type="submission" date="2016-11" db="EMBL/GenBank/DDBJ databases">
        <authorList>
            <person name="Jaros S."/>
            <person name="Januszkiewicz K."/>
            <person name="Wedrychowicz H."/>
        </authorList>
    </citation>
    <scope>NUCLEOTIDE SEQUENCE [LARGE SCALE GENOMIC DNA]</scope>
    <source>
        <strain evidence="2">DX253</strain>
    </source>
</reference>
<dbReference type="EMBL" id="FRAN01000007">
    <property type="protein sequence ID" value="SHL52052.1"/>
    <property type="molecule type" value="Genomic_DNA"/>
</dbReference>
<accession>E7QN21</accession>
<dbReference type="PANTHER" id="PTHR43657">
    <property type="entry name" value="TRYPTOPHAN RNA-BINDING ATTENUATOR PROTEIN-LIKE PROTEIN"/>
    <property type="match status" value="1"/>
</dbReference>
<sequence>MEYEITNQPAFAELLLTLDADEEIRVEAGSLVSHSAGVEVPPDSEALLERSVLGEETPFSTTFAADHPGTIRLAPPFPGDIFHYELRDETLYVQSCAFLAAESGIDFEEKGSFVECAGDFLLELSGSGLAFLSSYGAVSIVSLDPGERYILDTGHVVAFEGSVDFEVTRVDTVHSHAGGRGGLVCELEGPGTIWTQSRSPVALLSWIAPNLPDGE</sequence>
<name>E7QN21_HALPU</name>
<evidence type="ECO:0000313" key="4">
    <source>
        <dbReference type="Proteomes" id="UP000184203"/>
    </source>
</evidence>
<proteinExistence type="predicted"/>
<evidence type="ECO:0000313" key="2">
    <source>
        <dbReference type="EMBL" id="SHL52052.1"/>
    </source>
</evidence>
<dbReference type="PATRIC" id="fig|797209.4.peg.325"/>
<dbReference type="OrthoDB" id="7592at2157"/>
<reference evidence="1 3" key="1">
    <citation type="journal article" date="2014" name="ISME J.">
        <title>Trehalose/2-sulfotrehalose biosynthesis and glycine-betaine uptake are widely spread mechanisms for osmoadaptation in the Halobacteriales.</title>
        <authorList>
            <person name="Youssef N.H."/>
            <person name="Savage-Ashlock K.N."/>
            <person name="McCully A.L."/>
            <person name="Luedtke B."/>
            <person name="Shaw E.I."/>
            <person name="Hoff W.D."/>
            <person name="Elshahed M.S."/>
        </authorList>
    </citation>
    <scope>NUCLEOTIDE SEQUENCE [LARGE SCALE GENOMIC DNA]</scope>
    <source>
        <strain evidence="1 3">DX253</strain>
    </source>
</reference>
<dbReference type="Gene3D" id="3.60.160.10">
    <property type="entry name" value="Mitochondrial biogenesis AIM24"/>
    <property type="match status" value="1"/>
</dbReference>
<dbReference type="InterPro" id="IPR036983">
    <property type="entry name" value="AIM24_sf"/>
</dbReference>
<dbReference type="InterPro" id="IPR002838">
    <property type="entry name" value="AIM24"/>
</dbReference>
<dbReference type="Proteomes" id="UP000003751">
    <property type="component" value="Unassembled WGS sequence"/>
</dbReference>
<dbReference type="SUPFAM" id="SSF51219">
    <property type="entry name" value="TRAP-like"/>
    <property type="match status" value="1"/>
</dbReference>